<dbReference type="EC" id="3.1.13.-" evidence="9"/>
<dbReference type="AlphaFoldDB" id="A0A832RXE6"/>
<dbReference type="Proteomes" id="UP000600363">
    <property type="component" value="Unassembled WGS sequence"/>
</dbReference>
<dbReference type="Pfam" id="PF01138">
    <property type="entry name" value="RNase_PH"/>
    <property type="match status" value="1"/>
</dbReference>
<evidence type="ECO:0000256" key="7">
    <source>
        <dbReference type="ARBA" id="ARBA00058924"/>
    </source>
</evidence>
<evidence type="ECO:0000256" key="9">
    <source>
        <dbReference type="HAMAP-Rule" id="MF_00591"/>
    </source>
</evidence>
<dbReference type="CDD" id="cd11366">
    <property type="entry name" value="RNase_PH_archRRP41"/>
    <property type="match status" value="1"/>
</dbReference>
<evidence type="ECO:0000256" key="4">
    <source>
        <dbReference type="ARBA" id="ARBA00022801"/>
    </source>
</evidence>
<dbReference type="EMBL" id="DUIH01000003">
    <property type="protein sequence ID" value="HIH69171.1"/>
    <property type="molecule type" value="Genomic_DNA"/>
</dbReference>
<reference evidence="13" key="1">
    <citation type="journal article" date="2020" name="bioRxiv">
        <title>A rank-normalized archaeal taxonomy based on genome phylogeny resolves widespread incomplete and uneven classifications.</title>
        <authorList>
            <person name="Rinke C."/>
            <person name="Chuvochina M."/>
            <person name="Mussig A.J."/>
            <person name="Chaumeil P.-A."/>
            <person name="Waite D.W."/>
            <person name="Whitman W.B."/>
            <person name="Parks D.H."/>
            <person name="Hugenholtz P."/>
        </authorList>
    </citation>
    <scope>NUCLEOTIDE SEQUENCE</scope>
    <source>
        <strain evidence="13">UBA12518</strain>
    </source>
</reference>
<keyword evidence="5 9" id="KW-0271">Exosome</keyword>
<keyword evidence="3 9" id="KW-0540">Nuclease</keyword>
<dbReference type="InterPro" id="IPR027408">
    <property type="entry name" value="PNPase/RNase_PH_dom_sf"/>
</dbReference>
<evidence type="ECO:0000256" key="3">
    <source>
        <dbReference type="ARBA" id="ARBA00022722"/>
    </source>
</evidence>
<dbReference type="InterPro" id="IPR050080">
    <property type="entry name" value="RNase_PH"/>
</dbReference>
<dbReference type="GO" id="GO:0000175">
    <property type="term" value="F:3'-5'-RNA exonuclease activity"/>
    <property type="evidence" value="ECO:0007669"/>
    <property type="project" value="UniProtKB-UniRule"/>
</dbReference>
<comment type="subunit">
    <text evidence="8 9">Component of the archaeal exosome complex. Forms a hexameric ring-like arrangement composed of 3 Rrp41-Rrp42 heterodimers. The hexameric ring associates with a trimer of Rrp4 and/or Csl4 subunits.</text>
</comment>
<dbReference type="HAMAP" id="MF_00591">
    <property type="entry name" value="Exosome_Rrp41"/>
    <property type="match status" value="1"/>
</dbReference>
<dbReference type="SUPFAM" id="SSF54211">
    <property type="entry name" value="Ribosomal protein S5 domain 2-like"/>
    <property type="match status" value="1"/>
</dbReference>
<keyword evidence="6 9" id="KW-0269">Exonuclease</keyword>
<dbReference type="InterPro" id="IPR011807">
    <property type="entry name" value="Rrp41"/>
</dbReference>
<evidence type="ECO:0000256" key="8">
    <source>
        <dbReference type="ARBA" id="ARBA00062149"/>
    </source>
</evidence>
<feature type="compositionally biased region" description="Acidic residues" evidence="10">
    <location>
        <begin position="247"/>
        <end position="273"/>
    </location>
</feature>
<dbReference type="PANTHER" id="PTHR11953:SF0">
    <property type="entry name" value="EXOSOME COMPLEX COMPONENT RRP41"/>
    <property type="match status" value="1"/>
</dbReference>
<dbReference type="GO" id="GO:0000956">
    <property type="term" value="P:nuclear-transcribed mRNA catabolic process"/>
    <property type="evidence" value="ECO:0007669"/>
    <property type="project" value="UniProtKB-ARBA"/>
</dbReference>
<evidence type="ECO:0000313" key="13">
    <source>
        <dbReference type="EMBL" id="HIH69171.1"/>
    </source>
</evidence>
<sequence length="273" mass="30994">MEEERAFIVDGRRLDGRAVDELRPIKMEVGVLHRADGSCYIEWGGNKVMAAVYGPREVHPRHLQESNRAIMRCRYNMASFSVEERRRPGPDRRSIEVSKVSREALEPVVFLGYYPRSVIDVFIEVLQADAGTRTAGINAASAALADAGIPMRNLVSACSVGKVDGELVLDLMKEEDNYGQADMPVAMTPRGEITLLQMDGHLTREEFERALEMAMQGCRRLYEIQRDALIRRYAAPEQPEPEKPEKPEEEPQESFEQDMEEFEESEEVSENDE</sequence>
<dbReference type="NCBIfam" id="TIGR02065">
    <property type="entry name" value="ECX1"/>
    <property type="match status" value="1"/>
</dbReference>
<evidence type="ECO:0000256" key="1">
    <source>
        <dbReference type="ARBA" id="ARBA00004496"/>
    </source>
</evidence>
<dbReference type="SUPFAM" id="SSF55666">
    <property type="entry name" value="Ribonuclease PH domain 2-like"/>
    <property type="match status" value="1"/>
</dbReference>
<comment type="similarity">
    <text evidence="9">Belongs to the RNase PH family. Rrp41 subfamily.</text>
</comment>
<gene>
    <name evidence="9" type="primary">rrp41</name>
    <name evidence="13" type="ORF">HA299_00900</name>
</gene>
<dbReference type="PANTHER" id="PTHR11953">
    <property type="entry name" value="EXOSOME COMPLEX COMPONENT"/>
    <property type="match status" value="1"/>
</dbReference>
<accession>A0A832RXE6</accession>
<dbReference type="Pfam" id="PF03725">
    <property type="entry name" value="RNase_PH_C"/>
    <property type="match status" value="1"/>
</dbReference>
<dbReference type="InterPro" id="IPR015847">
    <property type="entry name" value="ExoRNase_PH_dom2"/>
</dbReference>
<dbReference type="FunFam" id="3.30.230.70:FF:000004">
    <property type="entry name" value="Exosome complex component Rrp41"/>
    <property type="match status" value="1"/>
</dbReference>
<dbReference type="InterPro" id="IPR036345">
    <property type="entry name" value="ExoRNase_PH_dom2_sf"/>
</dbReference>
<comment type="function">
    <text evidence="7">Catalytic component of the exosome, which is a complex involved in RNA degradation. Has 3'-&gt;5' exoribonuclease activity. Can also synthesize heteromeric RNA-tails.</text>
</comment>
<keyword evidence="2 9" id="KW-0963">Cytoplasm</keyword>
<dbReference type="GO" id="GO:0003723">
    <property type="term" value="F:RNA binding"/>
    <property type="evidence" value="ECO:0007669"/>
    <property type="project" value="TreeGrafter"/>
</dbReference>
<evidence type="ECO:0000259" key="11">
    <source>
        <dbReference type="Pfam" id="PF01138"/>
    </source>
</evidence>
<comment type="function">
    <text evidence="9">Catalytic component of the exosome, which is a complex involved in RNA degradation. Has 3'-&gt;5' exoribonuclease activity. Can also synthesize heteropolymeric RNA-tails.</text>
</comment>
<dbReference type="Gene3D" id="3.30.230.70">
    <property type="entry name" value="GHMP Kinase, N-terminal domain"/>
    <property type="match status" value="1"/>
</dbReference>
<organism evidence="13 14">
    <name type="scientific">Methermicoccus shengliensis</name>
    <dbReference type="NCBI Taxonomy" id="660064"/>
    <lineage>
        <taxon>Archaea</taxon>
        <taxon>Methanobacteriati</taxon>
        <taxon>Methanobacteriota</taxon>
        <taxon>Stenosarchaea group</taxon>
        <taxon>Methanomicrobia</taxon>
        <taxon>Methanosarcinales</taxon>
        <taxon>Methermicoccaceae</taxon>
        <taxon>Methermicoccus</taxon>
    </lineage>
</organism>
<dbReference type="GO" id="GO:0010467">
    <property type="term" value="P:gene expression"/>
    <property type="evidence" value="ECO:0007669"/>
    <property type="project" value="UniProtKB-ARBA"/>
</dbReference>
<protein>
    <recommendedName>
        <fullName evidence="9">Exosome complex component Rrp41</fullName>
        <ecNumber evidence="9">3.1.13.-</ecNumber>
    </recommendedName>
</protein>
<dbReference type="InterPro" id="IPR001247">
    <property type="entry name" value="ExoRNase_PH_dom1"/>
</dbReference>
<evidence type="ECO:0000256" key="10">
    <source>
        <dbReference type="SAM" id="MobiDB-lite"/>
    </source>
</evidence>
<evidence type="ECO:0000313" key="14">
    <source>
        <dbReference type="Proteomes" id="UP000600363"/>
    </source>
</evidence>
<evidence type="ECO:0000256" key="5">
    <source>
        <dbReference type="ARBA" id="ARBA00022835"/>
    </source>
</evidence>
<feature type="domain" description="Exoribonuclease phosphorolytic" evidence="12">
    <location>
        <begin position="154"/>
        <end position="217"/>
    </location>
</feature>
<evidence type="ECO:0000256" key="2">
    <source>
        <dbReference type="ARBA" id="ARBA00022490"/>
    </source>
</evidence>
<comment type="subcellular location">
    <subcellularLocation>
        <location evidence="1 9">Cytoplasm</location>
    </subcellularLocation>
</comment>
<dbReference type="GO" id="GO:0016075">
    <property type="term" value="P:rRNA catabolic process"/>
    <property type="evidence" value="ECO:0007669"/>
    <property type="project" value="TreeGrafter"/>
</dbReference>
<dbReference type="InterPro" id="IPR020568">
    <property type="entry name" value="Ribosomal_Su5_D2-typ_SF"/>
</dbReference>
<proteinExistence type="inferred from homology"/>
<comment type="caution">
    <text evidence="13">The sequence shown here is derived from an EMBL/GenBank/DDBJ whole genome shotgun (WGS) entry which is preliminary data.</text>
</comment>
<evidence type="ECO:0000256" key="6">
    <source>
        <dbReference type="ARBA" id="ARBA00022839"/>
    </source>
</evidence>
<keyword evidence="4 9" id="KW-0378">Hydrolase</keyword>
<feature type="domain" description="Exoribonuclease phosphorolytic" evidence="11">
    <location>
        <begin position="21"/>
        <end position="150"/>
    </location>
</feature>
<dbReference type="RefSeq" id="WP_084174181.1">
    <property type="nucleotide sequence ID" value="NZ_DUIH01000003.1"/>
</dbReference>
<dbReference type="GO" id="GO:0000177">
    <property type="term" value="C:cytoplasmic exosome (RNase complex)"/>
    <property type="evidence" value="ECO:0007669"/>
    <property type="project" value="TreeGrafter"/>
</dbReference>
<evidence type="ECO:0000259" key="12">
    <source>
        <dbReference type="Pfam" id="PF03725"/>
    </source>
</evidence>
<name>A0A832RXE6_9EURY</name>
<feature type="region of interest" description="Disordered" evidence="10">
    <location>
        <begin position="232"/>
        <end position="273"/>
    </location>
</feature>